<dbReference type="KEGG" id="moc:BB934_07405"/>
<protein>
    <recommendedName>
        <fullName evidence="2">Ferritin-like diiron domain-containing protein</fullName>
    </recommendedName>
</protein>
<reference evidence="1" key="1">
    <citation type="submission" date="2016-07" db="EMBL/GenBank/DDBJ databases">
        <title>Microvirga ossetica sp. nov. a new species of rhizobia isolated from root nodules of the legume species Vicia alpestris Steven originated from North Ossetia region in the Caucasus.</title>
        <authorList>
            <person name="Safronova V.I."/>
            <person name="Kuznetsova I.G."/>
            <person name="Sazanova A.L."/>
            <person name="Belimov A."/>
            <person name="Andronov E."/>
            <person name="Osledkin Y.S."/>
            <person name="Onishchuk O.P."/>
            <person name="Kurchak O.N."/>
            <person name="Shaposhnikov A.I."/>
            <person name="Willems A."/>
            <person name="Tikhonovich I.A."/>
        </authorList>
    </citation>
    <scope>NUCLEOTIDE SEQUENCE [LARGE SCALE GENOMIC DNA]</scope>
    <source>
        <strain evidence="1">V5/3M</strain>
    </source>
</reference>
<sequence>MANSTGTKDATYNLVSVLYHALQGADLYEQYASDAGSDQDLAAFFREAQQQEKQRADRAKQLLAKRLQQSS</sequence>
<proteinExistence type="predicted"/>
<gene>
    <name evidence="1" type="ORF">BB934_07405</name>
</gene>
<dbReference type="EMBL" id="CP016616">
    <property type="protein sequence ID" value="ANY78081.1"/>
    <property type="molecule type" value="Genomic_DNA"/>
</dbReference>
<dbReference type="RefSeq" id="WP_099509073.1">
    <property type="nucleotide sequence ID" value="NZ_CP016616.1"/>
</dbReference>
<organism evidence="1">
    <name type="scientific">Microvirga ossetica</name>
    <dbReference type="NCBI Taxonomy" id="1882682"/>
    <lineage>
        <taxon>Bacteria</taxon>
        <taxon>Pseudomonadati</taxon>
        <taxon>Pseudomonadota</taxon>
        <taxon>Alphaproteobacteria</taxon>
        <taxon>Hyphomicrobiales</taxon>
        <taxon>Methylobacteriaceae</taxon>
        <taxon>Microvirga</taxon>
    </lineage>
</organism>
<dbReference type="AlphaFoldDB" id="A0A1B2EDM8"/>
<evidence type="ECO:0000313" key="1">
    <source>
        <dbReference type="EMBL" id="ANY78081.1"/>
    </source>
</evidence>
<name>A0A1B2EDM8_9HYPH</name>
<accession>A0A1B2EDM8</accession>
<evidence type="ECO:0008006" key="2">
    <source>
        <dbReference type="Google" id="ProtNLM"/>
    </source>
</evidence>
<dbReference type="OrthoDB" id="495805at2"/>